<feature type="domain" description="Isochorismatase-like" evidence="3">
    <location>
        <begin position="10"/>
        <end position="191"/>
    </location>
</feature>
<evidence type="ECO:0000259" key="3">
    <source>
        <dbReference type="Pfam" id="PF00857"/>
    </source>
</evidence>
<sequence length="205" mass="22413">MKEHLNPEDTALVIVDVQNDFCHEDGACARRGSDVTAAQAIISQLQALIDTAHGNGVPVVFIQMTLNDKTVSDAWSKRMEENPIAVCEKGSWGTEFYKLSPASEDIVVEKHRYSAFIGTELDMILGNLKRKSLVITGVATNVCVESTARDGFMMDYHVTLVQDACAGYDAELHDATCKNITNNFGLVLNAADIIEYWSSPVPMVG</sequence>
<dbReference type="InterPro" id="IPR016291">
    <property type="entry name" value="Isochorismatase"/>
</dbReference>
<dbReference type="Pfam" id="PF00857">
    <property type="entry name" value="Isochorismatase"/>
    <property type="match status" value="1"/>
</dbReference>
<accession>A0ABW4JSA6</accession>
<evidence type="ECO:0000256" key="2">
    <source>
        <dbReference type="ARBA" id="ARBA00022801"/>
    </source>
</evidence>
<dbReference type="CDD" id="cd00431">
    <property type="entry name" value="cysteine_hydrolases"/>
    <property type="match status" value="1"/>
</dbReference>
<keyword evidence="2 4" id="KW-0378">Hydrolase</keyword>
<dbReference type="Proteomes" id="UP001597079">
    <property type="component" value="Unassembled WGS sequence"/>
</dbReference>
<evidence type="ECO:0000313" key="4">
    <source>
        <dbReference type="EMBL" id="MFD1678083.1"/>
    </source>
</evidence>
<evidence type="ECO:0000313" key="5">
    <source>
        <dbReference type="Proteomes" id="UP001597079"/>
    </source>
</evidence>
<gene>
    <name evidence="4" type="ORF">ACFSB2_25785</name>
</gene>
<comment type="caution">
    <text evidence="4">The sequence shown here is derived from an EMBL/GenBank/DDBJ whole genome shotgun (WGS) entry which is preliminary data.</text>
</comment>
<evidence type="ECO:0000256" key="1">
    <source>
        <dbReference type="ARBA" id="ARBA00006336"/>
    </source>
</evidence>
<dbReference type="PANTHER" id="PTHR43540">
    <property type="entry name" value="PEROXYUREIDOACRYLATE/UREIDOACRYLATE AMIDOHYDROLASE-RELATED"/>
    <property type="match status" value="1"/>
</dbReference>
<protein>
    <submittedName>
        <fullName evidence="4">Cysteine hydrolase family protein</fullName>
    </submittedName>
</protein>
<dbReference type="InterPro" id="IPR036380">
    <property type="entry name" value="Isochorismatase-like_sf"/>
</dbReference>
<dbReference type="RefSeq" id="WP_377946069.1">
    <property type="nucleotide sequence ID" value="NZ_JBHUCX010000100.1"/>
</dbReference>
<dbReference type="EMBL" id="JBHUCX010000100">
    <property type="protein sequence ID" value="MFD1678083.1"/>
    <property type="molecule type" value="Genomic_DNA"/>
</dbReference>
<dbReference type="Gene3D" id="3.40.50.850">
    <property type="entry name" value="Isochorismatase-like"/>
    <property type="match status" value="1"/>
</dbReference>
<dbReference type="PRINTS" id="PR01398">
    <property type="entry name" value="ISCHRISMTASE"/>
</dbReference>
<dbReference type="InterPro" id="IPR000868">
    <property type="entry name" value="Isochorismatase-like_dom"/>
</dbReference>
<dbReference type="PANTHER" id="PTHR43540:SF6">
    <property type="entry name" value="ISOCHORISMATASE-LIKE DOMAIN-CONTAINING PROTEIN"/>
    <property type="match status" value="1"/>
</dbReference>
<reference evidence="5" key="1">
    <citation type="journal article" date="2019" name="Int. J. Syst. Evol. Microbiol.">
        <title>The Global Catalogue of Microorganisms (GCM) 10K type strain sequencing project: providing services to taxonomists for standard genome sequencing and annotation.</title>
        <authorList>
            <consortium name="The Broad Institute Genomics Platform"/>
            <consortium name="The Broad Institute Genome Sequencing Center for Infectious Disease"/>
            <person name="Wu L."/>
            <person name="Ma J."/>
        </authorList>
    </citation>
    <scope>NUCLEOTIDE SEQUENCE [LARGE SCALE GENOMIC DNA]</scope>
    <source>
        <strain evidence="5">CGMCC 1.12286</strain>
    </source>
</reference>
<dbReference type="SUPFAM" id="SSF52499">
    <property type="entry name" value="Isochorismatase-like hydrolases"/>
    <property type="match status" value="1"/>
</dbReference>
<dbReference type="InterPro" id="IPR050272">
    <property type="entry name" value="Isochorismatase-like_hydrls"/>
</dbReference>
<proteinExistence type="inferred from homology"/>
<keyword evidence="5" id="KW-1185">Reference proteome</keyword>
<organism evidence="4 5">
    <name type="scientific">Alicyclobacillus fodiniaquatilis</name>
    <dbReference type="NCBI Taxonomy" id="1661150"/>
    <lineage>
        <taxon>Bacteria</taxon>
        <taxon>Bacillati</taxon>
        <taxon>Bacillota</taxon>
        <taxon>Bacilli</taxon>
        <taxon>Bacillales</taxon>
        <taxon>Alicyclobacillaceae</taxon>
        <taxon>Alicyclobacillus</taxon>
    </lineage>
</organism>
<comment type="similarity">
    <text evidence="1">Belongs to the isochorismatase family.</text>
</comment>
<name>A0ABW4JSA6_9BACL</name>
<dbReference type="GO" id="GO:0016787">
    <property type="term" value="F:hydrolase activity"/>
    <property type="evidence" value="ECO:0007669"/>
    <property type="project" value="UniProtKB-KW"/>
</dbReference>